<keyword evidence="1" id="KW-0677">Repeat</keyword>
<dbReference type="RefSeq" id="WP_093156555.1">
    <property type="nucleotide sequence ID" value="NZ_FNEK01000024.1"/>
</dbReference>
<dbReference type="EMBL" id="FNEK01000024">
    <property type="protein sequence ID" value="SDJ80746.1"/>
    <property type="molecule type" value="Genomic_DNA"/>
</dbReference>
<dbReference type="PANTHER" id="PTHR24104:SF25">
    <property type="entry name" value="PROTEIN LIN-41"/>
    <property type="match status" value="1"/>
</dbReference>
<name>A0A1G8WRP0_9RHOB</name>
<feature type="chain" id="PRO_5011444020" evidence="3">
    <location>
        <begin position="25"/>
        <end position="292"/>
    </location>
</feature>
<dbReference type="AlphaFoldDB" id="A0A1G8WRP0"/>
<dbReference type="InterPro" id="IPR001258">
    <property type="entry name" value="NHL_repeat"/>
</dbReference>
<protein>
    <submittedName>
        <fullName evidence="4">NHL repeat-containing protein</fullName>
    </submittedName>
</protein>
<dbReference type="PANTHER" id="PTHR24104">
    <property type="entry name" value="E3 UBIQUITIN-PROTEIN LIGASE NHLRC1-RELATED"/>
    <property type="match status" value="1"/>
</dbReference>
<proteinExistence type="predicted"/>
<evidence type="ECO:0000313" key="4">
    <source>
        <dbReference type="EMBL" id="SDJ80746.1"/>
    </source>
</evidence>
<dbReference type="Gene3D" id="2.120.10.30">
    <property type="entry name" value="TolB, C-terminal domain"/>
    <property type="match status" value="1"/>
</dbReference>
<gene>
    <name evidence="4" type="ORF">SAMN04488026_102467</name>
</gene>
<dbReference type="Proteomes" id="UP000199382">
    <property type="component" value="Unassembled WGS sequence"/>
</dbReference>
<evidence type="ECO:0000256" key="2">
    <source>
        <dbReference type="PROSITE-ProRule" id="PRU00504"/>
    </source>
</evidence>
<organism evidence="4 5">
    <name type="scientific">Aliiruegeria lutimaris</name>
    <dbReference type="NCBI Taxonomy" id="571298"/>
    <lineage>
        <taxon>Bacteria</taxon>
        <taxon>Pseudomonadati</taxon>
        <taxon>Pseudomonadota</taxon>
        <taxon>Alphaproteobacteria</taxon>
        <taxon>Rhodobacterales</taxon>
        <taxon>Roseobacteraceae</taxon>
        <taxon>Aliiruegeria</taxon>
    </lineage>
</organism>
<evidence type="ECO:0000256" key="3">
    <source>
        <dbReference type="SAM" id="SignalP"/>
    </source>
</evidence>
<feature type="repeat" description="NHL" evidence="2">
    <location>
        <begin position="42"/>
        <end position="72"/>
    </location>
</feature>
<keyword evidence="5" id="KW-1185">Reference proteome</keyword>
<dbReference type="Pfam" id="PF01436">
    <property type="entry name" value="NHL"/>
    <property type="match status" value="1"/>
</dbReference>
<dbReference type="PROSITE" id="PS51125">
    <property type="entry name" value="NHL"/>
    <property type="match status" value="1"/>
</dbReference>
<dbReference type="STRING" id="571298.SAMN04488026_102467"/>
<dbReference type="InterPro" id="IPR050952">
    <property type="entry name" value="TRIM-NHL_E3_ligases"/>
</dbReference>
<dbReference type="GO" id="GO:0008270">
    <property type="term" value="F:zinc ion binding"/>
    <property type="evidence" value="ECO:0007669"/>
    <property type="project" value="UniProtKB-KW"/>
</dbReference>
<dbReference type="SUPFAM" id="SSF101898">
    <property type="entry name" value="NHL repeat"/>
    <property type="match status" value="1"/>
</dbReference>
<dbReference type="OrthoDB" id="9775406at2"/>
<feature type="signal peptide" evidence="3">
    <location>
        <begin position="1"/>
        <end position="24"/>
    </location>
</feature>
<keyword evidence="3" id="KW-0732">Signal</keyword>
<dbReference type="InterPro" id="IPR011042">
    <property type="entry name" value="6-blade_b-propeller_TolB-like"/>
</dbReference>
<sequence>MLNPIRHACRTALALLALAQAPMAQDAPAPFASFAGASPQVLNDPHDLAFGPDGRLYVADKFGSRIAVLDPDTLELLETFGDGMLPNVHDISFGPDGKAYIAVTGSNAVGIFDLSGDAPVNEGLIGPFPRTEGALAHSNGRLYVMASGTGQLMAVEGETLLATAGGMPGAHDVAEAPDGTIWVADNFNRRLVQFSSELEQLRILSGPKYGFIGPRYLAVDDFGKLVVADQDAHRVLLIDPATDSLLGVIGTGSAGIGPGLLDDPEGVAIRGPAYYFSDSDNNRVVKYVVALN</sequence>
<evidence type="ECO:0000256" key="1">
    <source>
        <dbReference type="ARBA" id="ARBA00022737"/>
    </source>
</evidence>
<evidence type="ECO:0000313" key="5">
    <source>
        <dbReference type="Proteomes" id="UP000199382"/>
    </source>
</evidence>
<dbReference type="CDD" id="cd05819">
    <property type="entry name" value="NHL"/>
    <property type="match status" value="1"/>
</dbReference>
<accession>A0A1G8WRP0</accession>
<reference evidence="4 5" key="1">
    <citation type="submission" date="2016-10" db="EMBL/GenBank/DDBJ databases">
        <authorList>
            <person name="de Groot N.N."/>
        </authorList>
    </citation>
    <scope>NUCLEOTIDE SEQUENCE [LARGE SCALE GENOMIC DNA]</scope>
    <source>
        <strain evidence="4 5">DSM 25294</strain>
    </source>
</reference>